<dbReference type="GO" id="GO:0006270">
    <property type="term" value="P:DNA replication initiation"/>
    <property type="evidence" value="ECO:0007669"/>
    <property type="project" value="TreeGrafter"/>
</dbReference>
<dbReference type="Pfam" id="PF18137">
    <property type="entry name" value="WHD_ORC"/>
    <property type="match status" value="1"/>
</dbReference>
<dbReference type="EMBL" id="CP119935">
    <property type="protein sequence ID" value="WFD02778.1"/>
    <property type="molecule type" value="Genomic_DNA"/>
</dbReference>
<evidence type="ECO:0000259" key="1">
    <source>
        <dbReference type="Pfam" id="PF18137"/>
    </source>
</evidence>
<dbReference type="InterPro" id="IPR020795">
    <property type="entry name" value="ORC3"/>
</dbReference>
<dbReference type="PANTHER" id="PTHR12748:SF0">
    <property type="entry name" value="ORIGIN RECOGNITION COMPLEX SUBUNIT 3"/>
    <property type="match status" value="1"/>
</dbReference>
<dbReference type="GO" id="GO:0031261">
    <property type="term" value="C:DNA replication preinitiation complex"/>
    <property type="evidence" value="ECO:0007669"/>
    <property type="project" value="TreeGrafter"/>
</dbReference>
<reference evidence="2" key="1">
    <citation type="submission" date="2023-03" db="EMBL/GenBank/DDBJ databases">
        <title>Mating type loci evolution in Malassezia.</title>
        <authorList>
            <person name="Coelho M.A."/>
        </authorList>
    </citation>
    <scope>NUCLEOTIDE SEQUENCE</scope>
    <source>
        <strain evidence="2">CBS 7876</strain>
    </source>
</reference>
<dbReference type="PANTHER" id="PTHR12748">
    <property type="entry name" value="ORIGIN RECOGNITION COMPLEX SUBUNIT 3"/>
    <property type="match status" value="1"/>
</dbReference>
<accession>A0AAF0IT12</accession>
<dbReference type="AlphaFoldDB" id="A0AAF0IT12"/>
<dbReference type="GO" id="GO:0005656">
    <property type="term" value="C:nuclear pre-replicative complex"/>
    <property type="evidence" value="ECO:0007669"/>
    <property type="project" value="TreeGrafter"/>
</dbReference>
<gene>
    <name evidence="2" type="primary">ORC3</name>
    <name evidence="2" type="ORF">MOBT1_001463</name>
</gene>
<protein>
    <submittedName>
        <fullName evidence="2">Origin recognition complex subunit 3</fullName>
    </submittedName>
</protein>
<evidence type="ECO:0000313" key="3">
    <source>
        <dbReference type="Proteomes" id="UP001214603"/>
    </source>
</evidence>
<organism evidence="2 3">
    <name type="scientific">Malassezia obtusa</name>
    <dbReference type="NCBI Taxonomy" id="76774"/>
    <lineage>
        <taxon>Eukaryota</taxon>
        <taxon>Fungi</taxon>
        <taxon>Dikarya</taxon>
        <taxon>Basidiomycota</taxon>
        <taxon>Ustilaginomycotina</taxon>
        <taxon>Malasseziomycetes</taxon>
        <taxon>Malasseziales</taxon>
        <taxon>Malasseziaceae</taxon>
        <taxon>Malassezia</taxon>
    </lineage>
</organism>
<keyword evidence="3" id="KW-1185">Reference proteome</keyword>
<name>A0AAF0IT12_9BASI</name>
<dbReference type="Proteomes" id="UP001214603">
    <property type="component" value="Chromosome 2"/>
</dbReference>
<feature type="domain" description="Origin recognition complex subunit 3 winged helix C-terminal" evidence="1">
    <location>
        <begin position="618"/>
        <end position="706"/>
    </location>
</feature>
<dbReference type="GO" id="GO:0005664">
    <property type="term" value="C:nuclear origin of replication recognition complex"/>
    <property type="evidence" value="ECO:0007669"/>
    <property type="project" value="InterPro"/>
</dbReference>
<sequence>MASPTALDTEVRARLTQPISVFPFEPGRTPEPALARIATLEADRTPADARHAALEAAWHGARAQLEALADALYEPHCRAIHEQLVHPGLGVPTVAVDASGGAAYERLPHLVQRHAGDAVCVPLRAVQSANLASGLAAFVAEVIAQLAETADAAALEALCAQYDASDVSLLDAAFEAFGRTPRIVLALYSIEQFPSAPLNDFLQAVFRWGEGKPLGLVLVYTAPLAVLPRGRMPADLHQSTSWLSALLTARVLHAMDVAPLAFPDKSAFWVRVVCPFFVRPNTALWLGRSIFELVRRRYWHVEPSWESVAQTVRLCYLHHFMTQPLSAFVHTLPTLATLQRHWTPEMADALRLALVAPYVAKNSAPPSSVLQLTHDTPTLLDALPSLRAEVHTAAGPRIVMLAAVQSLLEHTGMADMHGTRLSYSACIATSLELPVPYTDWNPARGAAYAHTRTTPSAGQLRAFLEHLAGTVPGAEVGALLARLQRELTAQAAHLDAPLAATIAASCAALHKLAQGRTETLSAAFCAWLTESWTAMLDAPLNGLGAAIWTYDFADPISAALEGAARAGVLLALDAPSETLASMVAASTAASGQRLADPAGAWPERAMGVSDLDELRATLAETDKAQVPDVCRLYALYKDSGKFINLADWYDAFVYSLEADAREHATPWEADPAQTQVRFALAINELAYLGLLGPTGRKVEHLCRTVWDLPIDGVPEDG</sequence>
<dbReference type="GO" id="GO:0003688">
    <property type="term" value="F:DNA replication origin binding"/>
    <property type="evidence" value="ECO:0007669"/>
    <property type="project" value="TreeGrafter"/>
</dbReference>
<evidence type="ECO:0000313" key="2">
    <source>
        <dbReference type="EMBL" id="WFD02778.1"/>
    </source>
</evidence>
<dbReference type="InterPro" id="IPR040855">
    <property type="entry name" value="ORC_WH_C"/>
</dbReference>
<proteinExistence type="predicted"/>